<protein>
    <submittedName>
        <fullName evidence="1">Putative homing endonuclease</fullName>
    </submittedName>
</protein>
<proteinExistence type="predicted"/>
<dbReference type="GeneID" id="55809591"/>
<dbReference type="Proteomes" id="UP000258215">
    <property type="component" value="Segment"/>
</dbReference>
<keyword evidence="2" id="KW-1185">Reference proteome</keyword>
<accession>A0A2Z3DM31</accession>
<name>A0A2Z3DM31_9CAUD</name>
<dbReference type="RefSeq" id="YP_009880343.1">
    <property type="nucleotide sequence ID" value="NC_049433.1"/>
</dbReference>
<evidence type="ECO:0000313" key="2">
    <source>
        <dbReference type="Proteomes" id="UP000258215"/>
    </source>
</evidence>
<sequence length="281" mass="32764">MTPYVYRIKSKQGHFYYGCRYSKDCHPDDLWATYFTSSSLVKSLIEENGLEFFDTKIVMVCETPEDALRVEGLLISKTHKFPGCLNQFLCRKDGTPVHLGTYGTPSEKVRQKISSSNKGKKRTKETRERIKLGKTGTTWSEAQRDGVKAFQQTEAYQQLRNKINTTNKNRTKTPEELASISASLRGRKKPAGFGEKVSATNKVRNSSLSIWQTNRAKPLQHVWAMADQFYQLWKNEGWGHERFCNRMNDGNNIRVFYNMYKMFKYENWVPMEDPEWVKDFM</sequence>
<dbReference type="GO" id="GO:0004519">
    <property type="term" value="F:endonuclease activity"/>
    <property type="evidence" value="ECO:0007669"/>
    <property type="project" value="UniProtKB-KW"/>
</dbReference>
<reference evidence="2" key="1">
    <citation type="submission" date="2018-01" db="EMBL/GenBank/DDBJ databases">
        <authorList>
            <person name="van Mierlo J.T."/>
            <person name="Hagens S."/>
            <person name="Witte S."/>
            <person name="Klamert S."/>
            <person name="van de Straat L."/>
        </authorList>
    </citation>
    <scope>NUCLEOTIDE SEQUENCE [LARGE SCALE GENOMIC DNA]</scope>
</reference>
<keyword evidence="1" id="KW-0378">Hydrolase</keyword>
<keyword evidence="1" id="KW-0540">Nuclease</keyword>
<evidence type="ECO:0000313" key="1">
    <source>
        <dbReference type="EMBL" id="AVZ45078.1"/>
    </source>
</evidence>
<organism evidence="1 2">
    <name type="scientific">Escherichia phage EP75</name>
    <dbReference type="NCBI Taxonomy" id="2070200"/>
    <lineage>
        <taxon>Viruses</taxon>
        <taxon>Duplodnaviria</taxon>
        <taxon>Heunggongvirae</taxon>
        <taxon>Uroviricota</taxon>
        <taxon>Caudoviricetes</taxon>
        <taxon>Pantevenvirales</taxon>
        <taxon>Ackermannviridae</taxon>
        <taxon>Cvivirinae</taxon>
        <taxon>Kuttervirus</taxon>
        <taxon>Kuttervirus EP75</taxon>
    </lineage>
</organism>
<dbReference type="KEGG" id="vg:55809591"/>
<keyword evidence="1" id="KW-0255">Endonuclease</keyword>
<dbReference type="EMBL" id="MG748547">
    <property type="protein sequence ID" value="AVZ45078.1"/>
    <property type="molecule type" value="Genomic_DNA"/>
</dbReference>